<dbReference type="CDD" id="cd00158">
    <property type="entry name" value="RHOD"/>
    <property type="match status" value="1"/>
</dbReference>
<dbReference type="SMART" id="SM00450">
    <property type="entry name" value="RHOD"/>
    <property type="match status" value="1"/>
</dbReference>
<dbReference type="InterPro" id="IPR001926">
    <property type="entry name" value="TrpB-like_PALP"/>
</dbReference>
<dbReference type="Pfam" id="PF00291">
    <property type="entry name" value="PALP"/>
    <property type="match status" value="1"/>
</dbReference>
<dbReference type="FunFam" id="3.40.50.1100:FF:000058">
    <property type="entry name" value="Cysteine synthase B, putative"/>
    <property type="match status" value="1"/>
</dbReference>
<comment type="caution">
    <text evidence="2">The sequence shown here is derived from an EMBL/GenBank/DDBJ whole genome shotgun (WGS) entry which is preliminary data.</text>
</comment>
<dbReference type="Gene3D" id="3.40.250.10">
    <property type="entry name" value="Rhodanese-like domain"/>
    <property type="match status" value="1"/>
</dbReference>
<dbReference type="InterPro" id="IPR036873">
    <property type="entry name" value="Rhodanese-like_dom_sf"/>
</dbReference>
<dbReference type="OrthoDB" id="10259545at2759"/>
<dbReference type="EMBL" id="MPGH01000005">
    <property type="protein sequence ID" value="OLN97762.1"/>
    <property type="molecule type" value="Genomic_DNA"/>
</dbReference>
<feature type="domain" description="Rhodanese" evidence="1">
    <location>
        <begin position="417"/>
        <end position="532"/>
    </location>
</feature>
<dbReference type="PROSITE" id="PS50206">
    <property type="entry name" value="RHODANESE_3"/>
    <property type="match status" value="1"/>
</dbReference>
<reference evidence="2 3" key="1">
    <citation type="submission" date="2016-11" db="EMBL/GenBank/DDBJ databases">
        <title>Draft Genome Assembly of Colletotrichum chlorophyti a pathogen of herbaceous plants.</title>
        <authorList>
            <person name="Gan P."/>
            <person name="Narusaka M."/>
            <person name="Tsushima A."/>
            <person name="Narusaka Y."/>
            <person name="Takano Y."/>
            <person name="Shirasu K."/>
        </authorList>
    </citation>
    <scope>NUCLEOTIDE SEQUENCE [LARGE SCALE GENOMIC DNA]</scope>
    <source>
        <strain evidence="2 3">NTL11</strain>
    </source>
</reference>
<dbReference type="InterPro" id="IPR050214">
    <property type="entry name" value="Cys_Synth/Cystath_Beta-Synth"/>
</dbReference>
<evidence type="ECO:0000313" key="2">
    <source>
        <dbReference type="EMBL" id="OLN97762.1"/>
    </source>
</evidence>
<dbReference type="Proteomes" id="UP000186583">
    <property type="component" value="Unassembled WGS sequence"/>
</dbReference>
<dbReference type="SUPFAM" id="SSF53686">
    <property type="entry name" value="Tryptophan synthase beta subunit-like PLP-dependent enzymes"/>
    <property type="match status" value="1"/>
</dbReference>
<dbReference type="InterPro" id="IPR036052">
    <property type="entry name" value="TrpB-like_PALP_sf"/>
</dbReference>
<dbReference type="Pfam" id="PF00581">
    <property type="entry name" value="Rhodanese"/>
    <property type="match status" value="1"/>
</dbReference>
<dbReference type="InterPro" id="IPR001763">
    <property type="entry name" value="Rhodanese-like_dom"/>
</dbReference>
<dbReference type="STRING" id="708187.A0A1Q8S8M7"/>
<gene>
    <name evidence="2" type="ORF">CCHL11_07956</name>
</gene>
<proteinExistence type="predicted"/>
<sequence>MSTQNPLNVYTGPNSVKDYFDPDIGPPLPLVEIPDILNPYRKHGVHIYAKMMSMHPANNVKAMPALNLLQTGVVPGKTETIVEYSSGSTVISMSLASRVYYGVSDVRAFLSNKTSEAKLRLMQFFGLDITLFGGPSQPEPLDPRGGICAARHLGHKSDSVINPNQYENDDNWKSHVRWTGPQIFKQLPQITLICAGMGTSGKSNCLICQRPSSKCIISSSIGTLTGLGTYFKDAKPSVYRLGVCTAPGDRVPGPRSYALLQPVEFPWRSAVDHIEHVGSHDSFSLSLELSRQGLICGPSSGFNLKGLYQFLDKQLAAKTLNNLKDDRGDMHCVFVCCDLPYQYIDEYFAKLGPEHFPTIHNKNLQKVDLYRYDEAWERDPTDAFVQIPPTSLIHAEDAQLPSTPRYVSTENAPFIPRLPNTVIIDLRRTEDYRNLNIPGSINIPAVASKDWKPFADAVLLEKLWTELEALFAPTTDTGKQMEGYRRRPVLVVCYNGDCSRVATSVLRAQGFEADSVRGGLRALTDLRELEELSSATISKQPAVISSVRELPVADHGMPKMGVV</sequence>
<protein>
    <submittedName>
        <fullName evidence="2">Cysteine synthase B</fullName>
    </submittedName>
</protein>
<dbReference type="AlphaFoldDB" id="A0A1Q8S8M7"/>
<dbReference type="PANTHER" id="PTHR10314">
    <property type="entry name" value="CYSTATHIONINE BETA-SYNTHASE"/>
    <property type="match status" value="1"/>
</dbReference>
<evidence type="ECO:0000259" key="1">
    <source>
        <dbReference type="PROSITE" id="PS50206"/>
    </source>
</evidence>
<dbReference type="SUPFAM" id="SSF52821">
    <property type="entry name" value="Rhodanese/Cell cycle control phosphatase"/>
    <property type="match status" value="1"/>
</dbReference>
<name>A0A1Q8S8M7_9PEZI</name>
<evidence type="ECO:0000313" key="3">
    <source>
        <dbReference type="Proteomes" id="UP000186583"/>
    </source>
</evidence>
<dbReference type="Gene3D" id="3.40.50.1100">
    <property type="match status" value="3"/>
</dbReference>
<keyword evidence="3" id="KW-1185">Reference proteome</keyword>
<organism evidence="2 3">
    <name type="scientific">Colletotrichum chlorophyti</name>
    <dbReference type="NCBI Taxonomy" id="708187"/>
    <lineage>
        <taxon>Eukaryota</taxon>
        <taxon>Fungi</taxon>
        <taxon>Dikarya</taxon>
        <taxon>Ascomycota</taxon>
        <taxon>Pezizomycotina</taxon>
        <taxon>Sordariomycetes</taxon>
        <taxon>Hypocreomycetidae</taxon>
        <taxon>Glomerellales</taxon>
        <taxon>Glomerellaceae</taxon>
        <taxon>Colletotrichum</taxon>
    </lineage>
</organism>
<accession>A0A1Q8S8M7</accession>